<feature type="compositionally biased region" description="Polar residues" evidence="4">
    <location>
        <begin position="81"/>
        <end position="129"/>
    </location>
</feature>
<dbReference type="GO" id="GO:0003700">
    <property type="term" value="F:DNA-binding transcription factor activity"/>
    <property type="evidence" value="ECO:0007669"/>
    <property type="project" value="InterPro"/>
</dbReference>
<dbReference type="Pfam" id="PF00498">
    <property type="entry name" value="FHA"/>
    <property type="match status" value="1"/>
</dbReference>
<feature type="compositionally biased region" description="Polar residues" evidence="4">
    <location>
        <begin position="769"/>
        <end position="789"/>
    </location>
</feature>
<dbReference type="SUPFAM" id="SSF49879">
    <property type="entry name" value="SMAD/FHA domain"/>
    <property type="match status" value="1"/>
</dbReference>
<evidence type="ECO:0000313" key="7">
    <source>
        <dbReference type="EMBL" id="KAF6057514.1"/>
    </source>
</evidence>
<organism evidence="7 8">
    <name type="scientific">Candida parapsilosis</name>
    <name type="common">Yeast</name>
    <dbReference type="NCBI Taxonomy" id="5480"/>
    <lineage>
        <taxon>Eukaryota</taxon>
        <taxon>Fungi</taxon>
        <taxon>Dikarya</taxon>
        <taxon>Ascomycota</taxon>
        <taxon>Saccharomycotina</taxon>
        <taxon>Pichiomycetes</taxon>
        <taxon>Debaryomycetaceae</taxon>
        <taxon>Candida/Lodderomyces clade</taxon>
        <taxon>Candida</taxon>
    </lineage>
</organism>
<dbReference type="PROSITE" id="PS50006">
    <property type="entry name" value="FHA_DOMAIN"/>
    <property type="match status" value="1"/>
</dbReference>
<gene>
    <name evidence="7" type="ORF">FOB60_002069</name>
</gene>
<dbReference type="GO" id="GO:0060962">
    <property type="term" value="P:regulation of ribosomal protein gene transcription by RNA polymerase II"/>
    <property type="evidence" value="ECO:0007669"/>
    <property type="project" value="InterPro"/>
</dbReference>
<feature type="compositionally biased region" description="Polar residues" evidence="4">
    <location>
        <begin position="32"/>
        <end position="42"/>
    </location>
</feature>
<keyword evidence="2 3" id="KW-0539">Nucleus</keyword>
<sequence>MSGIQDSKGSDITHSENQLQLTHIERSDHELPNQNHIQSQKSPRPEVDAGLVLDEELNMLLTTSNPQQQQQPDEHEKNKGSQESSLNEPVVGSSKTASSPQTPLLQLTNSPKAAEAGSSTQEINSTPTHDPTIKSINKTEKSKRVTMQQDQDVDESASHSRVSAYARLDFENNVFYVQTLQVVLGRKSNDDLIQQDVDVHLSERKAISRRHAKIFYNFGTQRFEISVLGKNGAFVDETFVEKGVTIPLTDGVKIQIGDISFKFMLPAPPPEALDQQNKPKQFNPSDAINLKSNLFSKTPIQKELLKKSYNIENNHDNKSSLRKKSMSRRDSLLRIRKLSNARRKSAAANDELNELLKDLGVTSIENINEEESDLLDAQIQSLLNEDNEMGLGDSVINLARMNESAIADDDDDEFDLVKGIELDAKMEKEISDIDASINQLNREIAELATQSGNESLILEKDDLRKSLEETKKQKRDNISQRRSSFVKNVGPLRSTPLMGKPASIRPAISSQLYNRFGSTDRSLPFLANPAMPHAIPPKLEAPIFPVTSNPGAIRTQPPPRVIAVDEKLHIASYYYPKTSEQPSQFPKPKAKKIIPRKTPKRVYSIDEIPEQYRLKPNLTFTTMATNVLNTSAASNGLTINETIDAIKEVYPYFKYCQEGWQASIAHCIKNTKIFKRISKREHEWLYTMDEAYKTERDSIKAKHKEFMDAMMKAEILRQQEIRQNQRMGQQDLSNQLYMSRNFQPPLPTSVPTAQYNKGAQQGGVHVATPSKQVVPVTNSQSSVPPTNDSKTQKSLDYLRAELFTLYKSRNVAYDKITATQLITKALATTIAQVNSIGAKAGCGDNALNFLVEKAPQQVSKILDIALTKSIKEHDSGTGGSTLAVSTPSRNSPIPAASQPINKGFENSSSITSPHPKSEITSQDLHLQHSHEPSEQLFRTNSPSQVAHDSSQSTPAPNSTLPLKVVNGPKSQTTSPSPRPSMKSTSDPPLSRPSFGKPPNLGRPGSYTRPQAYGKPPGVGSGLSRPPTFLSNKQTFQSGIKREADAEGYDNEQPAKAAKIQ</sequence>
<dbReference type="InterPro" id="IPR001766">
    <property type="entry name" value="Fork_head_dom"/>
</dbReference>
<evidence type="ECO:0000256" key="3">
    <source>
        <dbReference type="PROSITE-ProRule" id="PRU00089"/>
    </source>
</evidence>
<dbReference type="SMART" id="SM00339">
    <property type="entry name" value="FH"/>
    <property type="match status" value="1"/>
</dbReference>
<feature type="compositionally biased region" description="Basic and acidic residues" evidence="4">
    <location>
        <begin position="470"/>
        <end position="479"/>
    </location>
</feature>
<name>A0A8X7NPG2_CANPA</name>
<comment type="subcellular location">
    <subcellularLocation>
        <location evidence="3">Nucleus</location>
    </subcellularLocation>
</comment>
<evidence type="ECO:0000256" key="1">
    <source>
        <dbReference type="ARBA" id="ARBA00023125"/>
    </source>
</evidence>
<proteinExistence type="predicted"/>
<evidence type="ECO:0000259" key="5">
    <source>
        <dbReference type="PROSITE" id="PS50006"/>
    </source>
</evidence>
<dbReference type="Pfam" id="PF00250">
    <property type="entry name" value="Forkhead"/>
    <property type="match status" value="1"/>
</dbReference>
<dbReference type="InterPro" id="IPR045178">
    <property type="entry name" value="Fhl1/FHA1"/>
</dbReference>
<dbReference type="Gene3D" id="1.10.10.10">
    <property type="entry name" value="Winged helix-like DNA-binding domain superfamily/Winged helix DNA-binding domain"/>
    <property type="match status" value="1"/>
</dbReference>
<comment type="caution">
    <text evidence="7">The sequence shown here is derived from an EMBL/GenBank/DDBJ whole genome shotgun (WGS) entry which is preliminary data.</text>
</comment>
<evidence type="ECO:0000313" key="8">
    <source>
        <dbReference type="Proteomes" id="UP000590412"/>
    </source>
</evidence>
<accession>A0A8X7NPG2</accession>
<dbReference type="InterPro" id="IPR000253">
    <property type="entry name" value="FHA_dom"/>
</dbReference>
<feature type="region of interest" description="Disordered" evidence="4">
    <location>
        <begin position="759"/>
        <end position="791"/>
    </location>
</feature>
<dbReference type="PROSITE" id="PS50039">
    <property type="entry name" value="FORK_HEAD_3"/>
    <property type="match status" value="1"/>
</dbReference>
<evidence type="ECO:0000256" key="4">
    <source>
        <dbReference type="SAM" id="MobiDB-lite"/>
    </source>
</evidence>
<dbReference type="AlphaFoldDB" id="A0A8X7NPG2"/>
<feature type="compositionally biased region" description="Polar residues" evidence="4">
    <location>
        <begin position="880"/>
        <end position="891"/>
    </location>
</feature>
<feature type="domain" description="FHA" evidence="5">
    <location>
        <begin position="182"/>
        <end position="240"/>
    </location>
</feature>
<feature type="compositionally biased region" description="Polar residues" evidence="4">
    <location>
        <begin position="898"/>
        <end position="924"/>
    </location>
</feature>
<dbReference type="InterPro" id="IPR036390">
    <property type="entry name" value="WH_DNA-bd_sf"/>
</dbReference>
<evidence type="ECO:0000259" key="6">
    <source>
        <dbReference type="PROSITE" id="PS50039"/>
    </source>
</evidence>
<dbReference type="SMART" id="SM00240">
    <property type="entry name" value="FHA"/>
    <property type="match status" value="1"/>
</dbReference>
<dbReference type="SUPFAM" id="SSF46785">
    <property type="entry name" value="Winged helix' DNA-binding domain"/>
    <property type="match status" value="1"/>
</dbReference>
<dbReference type="InterPro" id="IPR036388">
    <property type="entry name" value="WH-like_DNA-bd_sf"/>
</dbReference>
<feature type="compositionally biased region" description="Polar residues" evidence="4">
    <location>
        <begin position="968"/>
        <end position="987"/>
    </location>
</feature>
<dbReference type="PANTHER" id="PTHR21712:SF29">
    <property type="entry name" value="PRE-RRNA-PROCESSING PROTEIN FHL1"/>
    <property type="match status" value="1"/>
</dbReference>
<dbReference type="CDD" id="cd22701">
    <property type="entry name" value="FHA_FKH1-like"/>
    <property type="match status" value="1"/>
</dbReference>
<dbReference type="PANTHER" id="PTHR21712">
    <property type="entry name" value="PRE-RRNA-PROCESSING PROTEIN FHL1"/>
    <property type="match status" value="1"/>
</dbReference>
<feature type="region of interest" description="Disordered" evidence="4">
    <location>
        <begin position="470"/>
        <end position="501"/>
    </location>
</feature>
<feature type="compositionally biased region" description="Polar residues" evidence="4">
    <location>
        <begin position="60"/>
        <end position="71"/>
    </location>
</feature>
<dbReference type="InterPro" id="IPR008984">
    <property type="entry name" value="SMAD_FHA_dom_sf"/>
</dbReference>
<dbReference type="EMBL" id="JABWAB010000003">
    <property type="protein sequence ID" value="KAF6057514.1"/>
    <property type="molecule type" value="Genomic_DNA"/>
</dbReference>
<protein>
    <submittedName>
        <fullName evidence="7">Fork head domain family protein</fullName>
    </submittedName>
</protein>
<feature type="compositionally biased region" description="Polar residues" evidence="4">
    <location>
        <begin position="1028"/>
        <end position="1037"/>
    </location>
</feature>
<dbReference type="Proteomes" id="UP000590412">
    <property type="component" value="Unassembled WGS sequence"/>
</dbReference>
<feature type="compositionally biased region" description="Polar residues" evidence="4">
    <location>
        <begin position="936"/>
        <end position="960"/>
    </location>
</feature>
<feature type="region of interest" description="Disordered" evidence="4">
    <location>
        <begin position="872"/>
        <end position="1060"/>
    </location>
</feature>
<dbReference type="GO" id="GO:0005634">
    <property type="term" value="C:nucleus"/>
    <property type="evidence" value="ECO:0007669"/>
    <property type="project" value="UniProtKB-SubCell"/>
</dbReference>
<feature type="DNA-binding region" description="Fork-head" evidence="3">
    <location>
        <begin position="615"/>
        <end position="683"/>
    </location>
</feature>
<dbReference type="GO" id="GO:0043565">
    <property type="term" value="F:sequence-specific DNA binding"/>
    <property type="evidence" value="ECO:0007669"/>
    <property type="project" value="InterPro"/>
</dbReference>
<keyword evidence="1 3" id="KW-0238">DNA-binding</keyword>
<feature type="region of interest" description="Disordered" evidence="4">
    <location>
        <begin position="1"/>
        <end position="158"/>
    </location>
</feature>
<dbReference type="Gene3D" id="2.60.200.20">
    <property type="match status" value="1"/>
</dbReference>
<feature type="domain" description="Fork-head" evidence="6">
    <location>
        <begin position="615"/>
        <end position="683"/>
    </location>
</feature>
<reference evidence="7" key="1">
    <citation type="submission" date="2020-03" db="EMBL/GenBank/DDBJ databases">
        <title>FDA dAtabase for Regulatory Grade micrObial Sequences (FDA-ARGOS): Supporting development and validation of Infectious Disease Dx tests.</title>
        <authorList>
            <person name="Campos J."/>
            <person name="Goldberg B."/>
            <person name="Tallon L."/>
            <person name="Sadzewicz L."/>
            <person name="Vavikolanu K."/>
            <person name="Mehta A."/>
            <person name="Aluvathingal J."/>
            <person name="Nadendla S."/>
            <person name="Nandy P."/>
            <person name="Geyer C."/>
            <person name="Yan Y."/>
            <person name="Sichtig H."/>
        </authorList>
    </citation>
    <scope>NUCLEOTIDE SEQUENCE [LARGE SCALE GENOMIC DNA]</scope>
    <source>
        <strain evidence="7">FDAARGOS_652</strain>
    </source>
</reference>
<evidence type="ECO:0000256" key="2">
    <source>
        <dbReference type="ARBA" id="ARBA00023242"/>
    </source>
</evidence>